<feature type="compositionally biased region" description="Low complexity" evidence="1">
    <location>
        <begin position="356"/>
        <end position="380"/>
    </location>
</feature>
<dbReference type="EMBL" id="PZQS01000006">
    <property type="protein sequence ID" value="PVD28276.1"/>
    <property type="molecule type" value="Genomic_DNA"/>
</dbReference>
<evidence type="ECO:0000313" key="3">
    <source>
        <dbReference type="Proteomes" id="UP000245119"/>
    </source>
</evidence>
<comment type="caution">
    <text evidence="2">The sequence shown here is derived from an EMBL/GenBank/DDBJ whole genome shotgun (WGS) entry which is preliminary data.</text>
</comment>
<feature type="region of interest" description="Disordered" evidence="1">
    <location>
        <begin position="264"/>
        <end position="431"/>
    </location>
</feature>
<feature type="region of interest" description="Disordered" evidence="1">
    <location>
        <begin position="135"/>
        <end position="188"/>
    </location>
</feature>
<name>A0A2T7P4E0_POMCA</name>
<dbReference type="Proteomes" id="UP000245119">
    <property type="component" value="Linkage Group LG6"/>
</dbReference>
<feature type="compositionally biased region" description="Polar residues" evidence="1">
    <location>
        <begin position="312"/>
        <end position="323"/>
    </location>
</feature>
<dbReference type="STRING" id="400727.A0A2T7P4E0"/>
<organism evidence="2 3">
    <name type="scientific">Pomacea canaliculata</name>
    <name type="common">Golden apple snail</name>
    <dbReference type="NCBI Taxonomy" id="400727"/>
    <lineage>
        <taxon>Eukaryota</taxon>
        <taxon>Metazoa</taxon>
        <taxon>Spiralia</taxon>
        <taxon>Lophotrochozoa</taxon>
        <taxon>Mollusca</taxon>
        <taxon>Gastropoda</taxon>
        <taxon>Caenogastropoda</taxon>
        <taxon>Architaenioglossa</taxon>
        <taxon>Ampullarioidea</taxon>
        <taxon>Ampullariidae</taxon>
        <taxon>Pomacea</taxon>
    </lineage>
</organism>
<sequence length="431" mass="44613">MVFFETQGFGCGSFGNDESLVVGIDLEGFDTQDAFTSHSFRVKTYMGFGPNCTGMGSDFGQGLRGADLGAYPENKDGTLRVASVKIPGGPTLIGQRSIAGHSVVVLKGTNVTSQKTPPEVLGCCVVGFADLDKLSQGDSSPSTSFTPSTSDQQPSNLKDQGSSGPRQSYPPNTFRSSSDPNSNLPIDLSSKTSRIDSILPSSIQSNFKAPEAPRFQDIFGLQGGESPLGKSGFGSAFGPSPDSNKNKFSDLFFKDTDIRNFKKDATITAEEKKSLKENAADDTSDKGKGRKGSGRRRGDGRSQSSRAANGDNPDNGNYLSSRPSRFGNRSGKSGGQAADSGSSDQSGAADPPPAGQPQAPSAPGGSGTNPPVGNNPGTPNEGASGGSGVNPAPPSVDGGKTGQKRGSEAFSVEKRMEDENPVMNEARGNKS</sequence>
<gene>
    <name evidence="2" type="ORF">C0Q70_10863</name>
</gene>
<evidence type="ECO:0000313" key="2">
    <source>
        <dbReference type="EMBL" id="PVD28276.1"/>
    </source>
</evidence>
<accession>A0A2T7P4E0</accession>
<feature type="compositionally biased region" description="Polar residues" evidence="1">
    <location>
        <begin position="156"/>
        <end position="188"/>
    </location>
</feature>
<dbReference type="OrthoDB" id="10600423at2759"/>
<feature type="compositionally biased region" description="Basic and acidic residues" evidence="1">
    <location>
        <begin position="405"/>
        <end position="418"/>
    </location>
</feature>
<feature type="compositionally biased region" description="Low complexity" evidence="1">
    <location>
        <begin position="335"/>
        <end position="349"/>
    </location>
</feature>
<keyword evidence="3" id="KW-1185">Reference proteome</keyword>
<proteinExistence type="predicted"/>
<reference evidence="2 3" key="1">
    <citation type="submission" date="2018-04" db="EMBL/GenBank/DDBJ databases">
        <title>The genome of golden apple snail Pomacea canaliculata provides insight into stress tolerance and invasive adaptation.</title>
        <authorList>
            <person name="Liu C."/>
            <person name="Liu B."/>
            <person name="Ren Y."/>
            <person name="Zhang Y."/>
            <person name="Wang H."/>
            <person name="Li S."/>
            <person name="Jiang F."/>
            <person name="Yin L."/>
            <person name="Zhang G."/>
            <person name="Qian W."/>
            <person name="Fan W."/>
        </authorList>
    </citation>
    <scope>NUCLEOTIDE SEQUENCE [LARGE SCALE GENOMIC DNA]</scope>
    <source>
        <strain evidence="2">SZHN2017</strain>
        <tissue evidence="2">Muscle</tissue>
    </source>
</reference>
<feature type="compositionally biased region" description="Low complexity" evidence="1">
    <location>
        <begin position="138"/>
        <end position="155"/>
    </location>
</feature>
<protein>
    <submittedName>
        <fullName evidence="2">Uncharacterized protein</fullName>
    </submittedName>
</protein>
<evidence type="ECO:0000256" key="1">
    <source>
        <dbReference type="SAM" id="MobiDB-lite"/>
    </source>
</evidence>
<dbReference type="AlphaFoldDB" id="A0A2T7P4E0"/>
<feature type="compositionally biased region" description="Basic and acidic residues" evidence="1">
    <location>
        <begin position="264"/>
        <end position="287"/>
    </location>
</feature>